<name>A0A9P5F654_COLSI</name>
<proteinExistence type="predicted"/>
<reference evidence="2" key="1">
    <citation type="submission" date="2019-06" db="EMBL/GenBank/DDBJ databases">
        <authorList>
            <person name="Gan P."/>
            <person name="Shirasu K."/>
        </authorList>
    </citation>
    <scope>NUCLEOTIDE SEQUENCE [LARGE SCALE GENOMIC DNA]</scope>
    <source>
        <strain evidence="2">CAD2</strain>
    </source>
</reference>
<dbReference type="Proteomes" id="UP000711996">
    <property type="component" value="Unassembled WGS sequence"/>
</dbReference>
<sequence length="184" mass="18542">MDNPPRRRDLGPAPAQHVPKTIHRHGAPVRAAPDGAPRDRGALRVPDAGATHARVPRGAQRGRAAAAAPGDPQGHGPVRGVPEGVPRARDGAGARCAAGEDGQLGRGAVDAPGPGGQDAGRGEYEAVLDDGGGEEHAHVSGRVGVEGEEHSVVLGRKEGGENVMNISENSYLLPAGGVLAAPRG</sequence>
<organism evidence="2 3">
    <name type="scientific">Colletotrichum siamense</name>
    <name type="common">Anthracnose fungus</name>
    <dbReference type="NCBI Taxonomy" id="690259"/>
    <lineage>
        <taxon>Eukaryota</taxon>
        <taxon>Fungi</taxon>
        <taxon>Dikarya</taxon>
        <taxon>Ascomycota</taxon>
        <taxon>Pezizomycotina</taxon>
        <taxon>Sordariomycetes</taxon>
        <taxon>Hypocreomycetidae</taxon>
        <taxon>Glomerellales</taxon>
        <taxon>Glomerellaceae</taxon>
        <taxon>Colletotrichum</taxon>
        <taxon>Colletotrichum gloeosporioides species complex</taxon>
    </lineage>
</organism>
<evidence type="ECO:0000313" key="2">
    <source>
        <dbReference type="EMBL" id="KAF4867257.1"/>
    </source>
</evidence>
<evidence type="ECO:0000313" key="3">
    <source>
        <dbReference type="Proteomes" id="UP000711996"/>
    </source>
</evidence>
<dbReference type="EMBL" id="QPMT01000001">
    <property type="protein sequence ID" value="KAF4867257.1"/>
    <property type="molecule type" value="Genomic_DNA"/>
</dbReference>
<evidence type="ECO:0000256" key="1">
    <source>
        <dbReference type="SAM" id="MobiDB-lite"/>
    </source>
</evidence>
<dbReference type="AlphaFoldDB" id="A0A9P5F654"/>
<feature type="region of interest" description="Disordered" evidence="1">
    <location>
        <begin position="1"/>
        <end position="123"/>
    </location>
</feature>
<feature type="compositionally biased region" description="Low complexity" evidence="1">
    <location>
        <begin position="56"/>
        <end position="76"/>
    </location>
</feature>
<keyword evidence="3" id="KW-1185">Reference proteome</keyword>
<accession>A0A9P5F654</accession>
<comment type="caution">
    <text evidence="2">The sequence shown here is derived from an EMBL/GenBank/DDBJ whole genome shotgun (WGS) entry which is preliminary data.</text>
</comment>
<protein>
    <submittedName>
        <fullName evidence="2">Uncharacterized protein</fullName>
    </submittedName>
</protein>
<feature type="compositionally biased region" description="Basic and acidic residues" evidence="1">
    <location>
        <begin position="1"/>
        <end position="10"/>
    </location>
</feature>
<gene>
    <name evidence="2" type="ORF">CGCSCA2_v000512</name>
</gene>